<dbReference type="InterPro" id="IPR004396">
    <property type="entry name" value="ATPase_YchF/OLA1"/>
</dbReference>
<dbReference type="PANTHER" id="PTHR23305:SF11">
    <property type="entry name" value="OBG-LIKE ATPASE 1"/>
    <property type="match status" value="1"/>
</dbReference>
<evidence type="ECO:0000256" key="3">
    <source>
        <dbReference type="ARBA" id="ARBA00022490"/>
    </source>
</evidence>
<keyword evidence="7 9" id="KW-0067">ATP-binding</keyword>
<organism evidence="12 13">
    <name type="scientific">Rhodosorus marinus</name>
    <dbReference type="NCBI Taxonomy" id="101924"/>
    <lineage>
        <taxon>Eukaryota</taxon>
        <taxon>Rhodophyta</taxon>
        <taxon>Stylonematophyceae</taxon>
        <taxon>Stylonematales</taxon>
        <taxon>Stylonemataceae</taxon>
        <taxon>Rhodosorus</taxon>
    </lineage>
</organism>
<evidence type="ECO:0000256" key="9">
    <source>
        <dbReference type="HAMAP-Rule" id="MF_03167"/>
    </source>
</evidence>
<keyword evidence="4" id="KW-0479">Metal-binding</keyword>
<dbReference type="SUPFAM" id="SSF52540">
    <property type="entry name" value="P-loop containing nucleoside triphosphate hydrolases"/>
    <property type="match status" value="1"/>
</dbReference>
<feature type="binding site" evidence="9">
    <location>
        <position position="233"/>
    </location>
    <ligand>
        <name>ATP</name>
        <dbReference type="ChEBI" id="CHEBI:30616"/>
    </ligand>
</feature>
<dbReference type="PIRSF" id="PIRSF006641">
    <property type="entry name" value="CHP00092"/>
    <property type="match status" value="1"/>
</dbReference>
<feature type="domain" description="OBG-type G" evidence="10">
    <location>
        <begin position="23"/>
        <end position="285"/>
    </location>
</feature>
<evidence type="ECO:0000256" key="5">
    <source>
        <dbReference type="ARBA" id="ARBA00022741"/>
    </source>
</evidence>
<feature type="binding site" evidence="9">
    <location>
        <begin position="32"/>
        <end position="37"/>
    </location>
    <ligand>
        <name>ATP</name>
        <dbReference type="ChEBI" id="CHEBI:30616"/>
    </ligand>
</feature>
<dbReference type="GO" id="GO:0043023">
    <property type="term" value="F:ribosomal large subunit binding"/>
    <property type="evidence" value="ECO:0007669"/>
    <property type="project" value="UniProtKB-UniRule"/>
</dbReference>
<dbReference type="HAMAP" id="MF_00944">
    <property type="entry name" value="YchF_OLA1_ATPase"/>
    <property type="match status" value="1"/>
</dbReference>
<dbReference type="InterPro" id="IPR013029">
    <property type="entry name" value="YchF_C"/>
</dbReference>
<evidence type="ECO:0000259" key="10">
    <source>
        <dbReference type="PROSITE" id="PS51710"/>
    </source>
</evidence>
<sequence length="403" mass="45240">MPPRKKDEGPKQKPLLGRFKNSLKMGIVGLPNVGKSTFFNTLTKLNIPAENYPFCTIEPNEARVTLPDDRFNYLCDVHKPASKVPAYLEVWDIAGLVKGASEGHGLGSEFLSNINAVDGLFHVCRVFDDEEVIHVEGSVNPVRDLEIISSELILKDLQKVDFVLPDLQQKIARLGHGCPKELKKEEEVLTKVKKVLDEDKKPVRCVDWTGAEIEVLNKHLFLTAKPGIYLVNLSEKDFARRKNKWLPKIKEWVDEYANGEPIIPFSASQEAKLVDIEVNEGVEAVTKYCEDNKAQSMLTRIIKLGFTTLQLIYFFTAGSDEVKCWTIRKGTLAPQAAGTIHTDFEKGFICAEIMAFEDFKELKTENAVKAAGKYKQQGKTYEVHDGDIIFFKHNVASGGKAKK</sequence>
<dbReference type="EMBL" id="JAMWBK010000002">
    <property type="protein sequence ID" value="KAJ8907337.1"/>
    <property type="molecule type" value="Genomic_DNA"/>
</dbReference>
<comment type="subcellular location">
    <subcellularLocation>
        <location evidence="2">Cytoplasm</location>
        <location evidence="2">Cytosol</location>
    </subcellularLocation>
</comment>
<dbReference type="GO" id="GO:0005524">
    <property type="term" value="F:ATP binding"/>
    <property type="evidence" value="ECO:0007669"/>
    <property type="project" value="UniProtKB-UniRule"/>
</dbReference>
<dbReference type="GO" id="GO:0046872">
    <property type="term" value="F:metal ion binding"/>
    <property type="evidence" value="ECO:0007669"/>
    <property type="project" value="UniProtKB-KW"/>
</dbReference>
<evidence type="ECO:0000313" key="12">
    <source>
        <dbReference type="EMBL" id="KAJ8907337.1"/>
    </source>
</evidence>
<dbReference type="Gene3D" id="3.10.20.30">
    <property type="match status" value="1"/>
</dbReference>
<dbReference type="InterPro" id="IPR006073">
    <property type="entry name" value="GTP-bd"/>
</dbReference>
<gene>
    <name evidence="12" type="ORF">NDN08_007451</name>
</gene>
<dbReference type="Gene3D" id="3.40.50.300">
    <property type="entry name" value="P-loop containing nucleotide triphosphate hydrolases"/>
    <property type="match status" value="1"/>
</dbReference>
<dbReference type="Pfam" id="PF06071">
    <property type="entry name" value="YchF-GTPase_C"/>
    <property type="match status" value="1"/>
</dbReference>
<dbReference type="PRINTS" id="PR00326">
    <property type="entry name" value="GTP1OBG"/>
</dbReference>
<comment type="cofactor">
    <cofactor evidence="1">
        <name>Mg(2+)</name>
        <dbReference type="ChEBI" id="CHEBI:18420"/>
    </cofactor>
</comment>
<keyword evidence="6 9" id="KW-0378">Hydrolase</keyword>
<dbReference type="CDD" id="cd01900">
    <property type="entry name" value="YchF"/>
    <property type="match status" value="1"/>
</dbReference>
<evidence type="ECO:0000256" key="4">
    <source>
        <dbReference type="ARBA" id="ARBA00022723"/>
    </source>
</evidence>
<accession>A0AAV8V168</accession>
<dbReference type="GO" id="GO:0005525">
    <property type="term" value="F:GTP binding"/>
    <property type="evidence" value="ECO:0007669"/>
    <property type="project" value="InterPro"/>
</dbReference>
<name>A0AAV8V168_9RHOD</name>
<dbReference type="GO" id="GO:0006950">
    <property type="term" value="P:response to stress"/>
    <property type="evidence" value="ECO:0007669"/>
    <property type="project" value="UniProtKB-ARBA"/>
</dbReference>
<dbReference type="GO" id="GO:0005829">
    <property type="term" value="C:cytosol"/>
    <property type="evidence" value="ECO:0007669"/>
    <property type="project" value="UniProtKB-SubCell"/>
</dbReference>
<proteinExistence type="inferred from homology"/>
<evidence type="ECO:0000313" key="13">
    <source>
        <dbReference type="Proteomes" id="UP001157974"/>
    </source>
</evidence>
<dbReference type="GO" id="GO:0016887">
    <property type="term" value="F:ATP hydrolysis activity"/>
    <property type="evidence" value="ECO:0007669"/>
    <property type="project" value="UniProtKB-UniRule"/>
</dbReference>
<dbReference type="InterPro" id="IPR012675">
    <property type="entry name" value="Beta-grasp_dom_sf"/>
</dbReference>
<dbReference type="PROSITE" id="PS51710">
    <property type="entry name" value="G_OBG"/>
    <property type="match status" value="1"/>
</dbReference>
<feature type="domain" description="TGS" evidence="11">
    <location>
        <begin position="310"/>
        <end position="393"/>
    </location>
</feature>
<keyword evidence="8" id="KW-0460">Magnesium</keyword>
<evidence type="ECO:0000259" key="11">
    <source>
        <dbReference type="PROSITE" id="PS51880"/>
    </source>
</evidence>
<protein>
    <recommendedName>
        <fullName evidence="9">Obg-like ATPase 1</fullName>
    </recommendedName>
</protein>
<keyword evidence="5 9" id="KW-0547">Nucleotide-binding</keyword>
<keyword evidence="13" id="KW-1185">Reference proteome</keyword>
<dbReference type="PROSITE" id="PS51880">
    <property type="entry name" value="TGS"/>
    <property type="match status" value="1"/>
</dbReference>
<dbReference type="CDD" id="cd04867">
    <property type="entry name" value="TGS_YchF_OLA1"/>
    <property type="match status" value="1"/>
</dbReference>
<dbReference type="FunFam" id="1.10.150.300:FF:000003">
    <property type="entry name" value="Obg-like ATPase 1"/>
    <property type="match status" value="1"/>
</dbReference>
<dbReference type="Gene3D" id="1.10.150.300">
    <property type="entry name" value="TGS-like domain"/>
    <property type="match status" value="1"/>
</dbReference>
<reference evidence="12 13" key="1">
    <citation type="journal article" date="2023" name="Nat. Commun.">
        <title>Origin of minicircular mitochondrial genomes in red algae.</title>
        <authorList>
            <person name="Lee Y."/>
            <person name="Cho C.H."/>
            <person name="Lee Y.M."/>
            <person name="Park S.I."/>
            <person name="Yang J.H."/>
            <person name="West J.A."/>
            <person name="Bhattacharya D."/>
            <person name="Yoon H.S."/>
        </authorList>
    </citation>
    <scope>NUCLEOTIDE SEQUENCE [LARGE SCALE GENOMIC DNA]</scope>
    <source>
        <strain evidence="12 13">CCMP1338</strain>
        <tissue evidence="12">Whole cell</tissue>
    </source>
</reference>
<evidence type="ECO:0000256" key="6">
    <source>
        <dbReference type="ARBA" id="ARBA00022801"/>
    </source>
</evidence>
<dbReference type="NCBIfam" id="TIGR00092">
    <property type="entry name" value="redox-regulated ATPase YchF"/>
    <property type="match status" value="1"/>
</dbReference>
<comment type="similarity">
    <text evidence="9">Belongs to the TRAFAC class OBG-HflX-like GTPase superfamily. OBG GTPase family. YchF/OLA1 subfamily.</text>
</comment>
<dbReference type="InterPro" id="IPR004095">
    <property type="entry name" value="TGS"/>
</dbReference>
<evidence type="ECO:0000256" key="8">
    <source>
        <dbReference type="ARBA" id="ARBA00022842"/>
    </source>
</evidence>
<dbReference type="AlphaFoldDB" id="A0AAV8V168"/>
<dbReference type="InterPro" id="IPR041706">
    <property type="entry name" value="YchF_N"/>
</dbReference>
<comment type="subunit">
    <text evidence="9">Monomer.</text>
</comment>
<keyword evidence="3 9" id="KW-0963">Cytoplasm</keyword>
<dbReference type="SUPFAM" id="SSF81271">
    <property type="entry name" value="TGS-like"/>
    <property type="match status" value="1"/>
</dbReference>
<dbReference type="InterPro" id="IPR012676">
    <property type="entry name" value="TGS-like"/>
</dbReference>
<dbReference type="PANTHER" id="PTHR23305">
    <property type="entry name" value="OBG GTPASE FAMILY"/>
    <property type="match status" value="1"/>
</dbReference>
<comment type="function">
    <text evidence="9">Hydrolyzes ATP, and can also hydrolyze GTP with lower efficiency. Has lower affinity for GTP.</text>
</comment>
<dbReference type="InterPro" id="IPR027417">
    <property type="entry name" value="P-loop_NTPase"/>
</dbReference>
<dbReference type="InterPro" id="IPR031167">
    <property type="entry name" value="G_OBG"/>
</dbReference>
<dbReference type="InterPro" id="IPR023192">
    <property type="entry name" value="TGS-like_dom_sf"/>
</dbReference>
<dbReference type="Proteomes" id="UP001157974">
    <property type="component" value="Unassembled WGS sequence"/>
</dbReference>
<evidence type="ECO:0000256" key="1">
    <source>
        <dbReference type="ARBA" id="ARBA00001946"/>
    </source>
</evidence>
<dbReference type="Pfam" id="PF01926">
    <property type="entry name" value="MMR_HSR1"/>
    <property type="match status" value="1"/>
</dbReference>
<dbReference type="FunFam" id="3.10.20.30:FF:000001">
    <property type="entry name" value="Ribosome-binding ATPase YchF"/>
    <property type="match status" value="1"/>
</dbReference>
<comment type="caution">
    <text evidence="12">The sequence shown here is derived from an EMBL/GenBank/DDBJ whole genome shotgun (WGS) entry which is preliminary data.</text>
</comment>
<evidence type="ECO:0000256" key="7">
    <source>
        <dbReference type="ARBA" id="ARBA00022840"/>
    </source>
</evidence>
<evidence type="ECO:0000256" key="2">
    <source>
        <dbReference type="ARBA" id="ARBA00004514"/>
    </source>
</evidence>